<feature type="transmembrane region" description="Helical" evidence="1">
    <location>
        <begin position="36"/>
        <end position="59"/>
    </location>
</feature>
<protein>
    <recommendedName>
        <fullName evidence="4">Twin-arginine translocation signal domain-containing protein</fullName>
    </recommendedName>
</protein>
<evidence type="ECO:0008006" key="4">
    <source>
        <dbReference type="Google" id="ProtNLM"/>
    </source>
</evidence>
<reference evidence="3" key="1">
    <citation type="submission" date="2017-09" db="EMBL/GenBank/DDBJ databases">
        <title>Metaegenomics of thermophilic ammonia-oxidizing enrichment culture.</title>
        <authorList>
            <person name="Kato S."/>
            <person name="Suzuki K."/>
        </authorList>
    </citation>
    <scope>NUCLEOTIDE SEQUENCE [LARGE SCALE GENOMIC DNA]</scope>
</reference>
<dbReference type="Gene3D" id="3.40.50.880">
    <property type="match status" value="1"/>
</dbReference>
<gene>
    <name evidence="2" type="ORF">HRbin22_02466</name>
</gene>
<keyword evidence="1" id="KW-1133">Transmembrane helix</keyword>
<dbReference type="Proteomes" id="UP000236642">
    <property type="component" value="Unassembled WGS sequence"/>
</dbReference>
<dbReference type="EMBL" id="BEHY01000124">
    <property type="protein sequence ID" value="GBD10201.1"/>
    <property type="molecule type" value="Genomic_DNA"/>
</dbReference>
<dbReference type="AlphaFoldDB" id="A0A2H5Y9U2"/>
<dbReference type="SUPFAM" id="SSF52317">
    <property type="entry name" value="Class I glutamine amidotransferase-like"/>
    <property type="match status" value="1"/>
</dbReference>
<proteinExistence type="predicted"/>
<dbReference type="InterPro" id="IPR006311">
    <property type="entry name" value="TAT_signal"/>
</dbReference>
<comment type="caution">
    <text evidence="2">The sequence shown here is derived from an EMBL/GenBank/DDBJ whole genome shotgun (WGS) entry which is preliminary data.</text>
</comment>
<name>A0A2H5Y9U2_9CHLR</name>
<evidence type="ECO:0000256" key="1">
    <source>
        <dbReference type="SAM" id="Phobius"/>
    </source>
</evidence>
<dbReference type="InterPro" id="IPR019546">
    <property type="entry name" value="TAT_signal_bac_arc"/>
</dbReference>
<keyword evidence="1" id="KW-0812">Transmembrane</keyword>
<dbReference type="NCBIfam" id="TIGR01409">
    <property type="entry name" value="TAT_signal_seq"/>
    <property type="match status" value="1"/>
</dbReference>
<evidence type="ECO:0000313" key="2">
    <source>
        <dbReference type="EMBL" id="GBD10201.1"/>
    </source>
</evidence>
<accession>A0A2H5Y9U2</accession>
<evidence type="ECO:0000313" key="3">
    <source>
        <dbReference type="Proteomes" id="UP000236642"/>
    </source>
</evidence>
<organism evidence="2 3">
    <name type="scientific">Candidatus Thermoflexus japonica</name>
    <dbReference type="NCBI Taxonomy" id="2035417"/>
    <lineage>
        <taxon>Bacteria</taxon>
        <taxon>Bacillati</taxon>
        <taxon>Chloroflexota</taxon>
        <taxon>Thermoflexia</taxon>
        <taxon>Thermoflexales</taxon>
        <taxon>Thermoflexaceae</taxon>
        <taxon>Thermoflexus</taxon>
    </lineage>
</organism>
<keyword evidence="1" id="KW-0472">Membrane</keyword>
<dbReference type="InterPro" id="IPR029062">
    <property type="entry name" value="Class_I_gatase-like"/>
</dbReference>
<dbReference type="PROSITE" id="PS51318">
    <property type="entry name" value="TAT"/>
    <property type="match status" value="1"/>
</dbReference>
<sequence>MSRNEGGLGQAVKPLAPTQDPLRVVSRMGRWTRRRFLKATGAAGLVVASAGLTGGYTLWRAVEGEPLPEYPPDLEPSGGEGPILLVENEKGTPPTGSYLAEILRAEGLNAFRMTPLSAVGEELLERFPLVVLSAGPLDTATGEALRRYVVRGGSLIALRPPLHLADLFGVELLPGQTMDSYLRIRPEHPVGRGFPPEALQFHGSADHYRLAGAEEIARLATRAGDLPFPAVTVYRTGSGKAALWAFDMAWSVALTRQGNPAHANQEQDGLRGLRAHELFKGWLDLDRLGIPQADELMRLLGQLIAWMLADRLPMPRLWYFPAGAPGMLIATGDAHNTPPDAIEEALRRTEQRGGWFSVYYAPLPRTPLQRAWHRLLNTLERSAAHVVQPEHVRTWRERGHEFGIHPYVEEGLEAGWRRAWEVFTGMGYGPVPPTVRTHRVLWSGWVETARWQAKHGIRMNLDYYLVGPMFRKPDGEWAFGYFTGSGLPMRFVDEEGRLLSIYQQPTQLVDEQLIGWTWEGAPRFPPAKAVEISRALLGRVASGAWGAIGLQAHIDPFAIGGEAASIQAAWLEGVLDAAVDYGLPIWSAHRWLQFVEARAEAIFQDLRWDPIARQLRFRVAMRASLPLEGEIGLPLEFQNLRLARVEVDGQATPYRERPLRGISYGWVTLPIRSVSITGFYI</sequence>